<gene>
    <name evidence="4" type="ORF">B0H50_101137</name>
</gene>
<dbReference type="InterPro" id="IPR004399">
    <property type="entry name" value="HMP/HMP-P_kinase_dom"/>
</dbReference>
<dbReference type="Gene3D" id="3.40.1190.20">
    <property type="match status" value="1"/>
</dbReference>
<dbReference type="RefSeq" id="WP_233244446.1">
    <property type="nucleotide sequence ID" value="NZ_QGHD01000001.1"/>
</dbReference>
<evidence type="ECO:0000259" key="3">
    <source>
        <dbReference type="Pfam" id="PF08543"/>
    </source>
</evidence>
<comment type="caution">
    <text evidence="4">The sequence shown here is derived from an EMBL/GenBank/DDBJ whole genome shotgun (WGS) entry which is preliminary data.</text>
</comment>
<evidence type="ECO:0000313" key="4">
    <source>
        <dbReference type="EMBL" id="PWL04125.1"/>
    </source>
</evidence>
<dbReference type="CDD" id="cd01169">
    <property type="entry name" value="HMPP_kinase"/>
    <property type="match status" value="1"/>
</dbReference>
<sequence length="248" mass="28001">MEKVLDKMNYAMTIAGFDGSAGAGILTDIKTMQFFDVYGTAVCTALTVQNEYSFARAGFLPWKQIEEQLEKLAEVRRYSYFKIGLIENAEMLWHIITWIRKHNPNAFILWDPIMGSSTGIRFFVDRDVEEFFPIFSKINLLTPNRLEYEFLKLKNCELKKTAILLKGGHADGDESEDILYENGKEYRYSSKRLPGVDKHGSGCTLSAAILANVALGKSLPEACAEAKKYIAKWFIGGENKIGFVPRLG</sequence>
<proteinExistence type="predicted"/>
<feature type="domain" description="Pyridoxamine kinase/Phosphomethylpyrimidine kinase" evidence="3">
    <location>
        <begin position="18"/>
        <end position="232"/>
    </location>
</feature>
<dbReference type="GO" id="GO:0016301">
    <property type="term" value="F:kinase activity"/>
    <property type="evidence" value="ECO:0007669"/>
    <property type="project" value="UniProtKB-KW"/>
</dbReference>
<evidence type="ECO:0000256" key="2">
    <source>
        <dbReference type="ARBA" id="ARBA00012135"/>
    </source>
</evidence>
<keyword evidence="4" id="KW-0808">Transferase</keyword>
<comment type="pathway">
    <text evidence="1">Cofactor biosynthesis; thiamine diphosphate biosynthesis.</text>
</comment>
<dbReference type="EMBL" id="QGHD01000001">
    <property type="protein sequence ID" value="PWL04125.1"/>
    <property type="molecule type" value="Genomic_DNA"/>
</dbReference>
<name>A0ABX5LUJ0_9BACT</name>
<dbReference type="PANTHER" id="PTHR20858:SF17">
    <property type="entry name" value="HYDROXYMETHYLPYRIMIDINE_PHOSPHOMETHYLPYRIMIDINE KINASE THI20-RELATED"/>
    <property type="match status" value="1"/>
</dbReference>
<dbReference type="EC" id="2.7.1.49" evidence="2"/>
<evidence type="ECO:0000256" key="1">
    <source>
        <dbReference type="ARBA" id="ARBA00004948"/>
    </source>
</evidence>
<evidence type="ECO:0000313" key="5">
    <source>
        <dbReference type="Proteomes" id="UP000245523"/>
    </source>
</evidence>
<keyword evidence="4" id="KW-0418">Kinase</keyword>
<reference evidence="4 5" key="1">
    <citation type="submission" date="2018-05" db="EMBL/GenBank/DDBJ databases">
        <title>Animal gut microbial communities from fecal samples from Wisconsin, USA.</title>
        <authorList>
            <person name="Neumann A."/>
        </authorList>
    </citation>
    <scope>NUCLEOTIDE SEQUENCE [LARGE SCALE GENOMIC DNA]</scope>
    <source>
        <strain evidence="4 5">UWS4</strain>
    </source>
</reference>
<dbReference type="Pfam" id="PF08543">
    <property type="entry name" value="Phos_pyr_kin"/>
    <property type="match status" value="1"/>
</dbReference>
<accession>A0ABX5LUJ0</accession>
<keyword evidence="5" id="KW-1185">Reference proteome</keyword>
<dbReference type="InterPro" id="IPR029056">
    <property type="entry name" value="Ribokinase-like"/>
</dbReference>
<dbReference type="InterPro" id="IPR013749">
    <property type="entry name" value="PM/HMP-P_kinase-1"/>
</dbReference>
<organism evidence="4 5">
    <name type="scientific">Hallerella porci</name>
    <dbReference type="NCBI Taxonomy" id="1945871"/>
    <lineage>
        <taxon>Bacteria</taxon>
        <taxon>Pseudomonadati</taxon>
        <taxon>Fibrobacterota</taxon>
        <taxon>Fibrobacteria</taxon>
        <taxon>Fibrobacterales</taxon>
        <taxon>Fibrobacteraceae</taxon>
        <taxon>Hallerella</taxon>
    </lineage>
</organism>
<dbReference type="Proteomes" id="UP000245523">
    <property type="component" value="Unassembled WGS sequence"/>
</dbReference>
<dbReference type="SUPFAM" id="SSF53613">
    <property type="entry name" value="Ribokinase-like"/>
    <property type="match status" value="1"/>
</dbReference>
<protein>
    <recommendedName>
        <fullName evidence="2">hydroxymethylpyrimidine kinase</fullName>
        <ecNumber evidence="2">2.7.1.49</ecNumber>
    </recommendedName>
</protein>
<dbReference type="PANTHER" id="PTHR20858">
    <property type="entry name" value="PHOSPHOMETHYLPYRIMIDINE KINASE"/>
    <property type="match status" value="1"/>
</dbReference>